<accession>A0A4C1WGC8</accession>
<organism evidence="1 2">
    <name type="scientific">Eumeta variegata</name>
    <name type="common">Bagworm moth</name>
    <name type="synonym">Eumeta japonica</name>
    <dbReference type="NCBI Taxonomy" id="151549"/>
    <lineage>
        <taxon>Eukaryota</taxon>
        <taxon>Metazoa</taxon>
        <taxon>Ecdysozoa</taxon>
        <taxon>Arthropoda</taxon>
        <taxon>Hexapoda</taxon>
        <taxon>Insecta</taxon>
        <taxon>Pterygota</taxon>
        <taxon>Neoptera</taxon>
        <taxon>Endopterygota</taxon>
        <taxon>Lepidoptera</taxon>
        <taxon>Glossata</taxon>
        <taxon>Ditrysia</taxon>
        <taxon>Tineoidea</taxon>
        <taxon>Psychidae</taxon>
        <taxon>Oiketicinae</taxon>
        <taxon>Eumeta</taxon>
    </lineage>
</organism>
<comment type="caution">
    <text evidence="1">The sequence shown here is derived from an EMBL/GenBank/DDBJ whole genome shotgun (WGS) entry which is preliminary data.</text>
</comment>
<sequence length="138" mass="15764">MDVWMFVDRSSPNLARLGGNVKPSINTTLTEFVRSPLGVDVASPRPSVKKSYRGSIFYNARGGIKFKSSPHLLLRTNLLNREQTHSFLLRSPSQEISSYDRWFRSSNRLFIPERMRRPSGPHTARVARDVNHDPVDIV</sequence>
<evidence type="ECO:0000313" key="2">
    <source>
        <dbReference type="Proteomes" id="UP000299102"/>
    </source>
</evidence>
<dbReference type="EMBL" id="BGZK01000540">
    <property type="protein sequence ID" value="GBP49204.1"/>
    <property type="molecule type" value="Genomic_DNA"/>
</dbReference>
<proteinExistence type="predicted"/>
<dbReference type="Proteomes" id="UP000299102">
    <property type="component" value="Unassembled WGS sequence"/>
</dbReference>
<keyword evidence="2" id="KW-1185">Reference proteome</keyword>
<name>A0A4C1WGC8_EUMVA</name>
<protein>
    <submittedName>
        <fullName evidence="1">Uncharacterized protein</fullName>
    </submittedName>
</protein>
<reference evidence="1 2" key="1">
    <citation type="journal article" date="2019" name="Commun. Biol.">
        <title>The bagworm genome reveals a unique fibroin gene that provides high tensile strength.</title>
        <authorList>
            <person name="Kono N."/>
            <person name="Nakamura H."/>
            <person name="Ohtoshi R."/>
            <person name="Tomita M."/>
            <person name="Numata K."/>
            <person name="Arakawa K."/>
        </authorList>
    </citation>
    <scope>NUCLEOTIDE SEQUENCE [LARGE SCALE GENOMIC DNA]</scope>
</reference>
<evidence type="ECO:0000313" key="1">
    <source>
        <dbReference type="EMBL" id="GBP49204.1"/>
    </source>
</evidence>
<dbReference type="AlphaFoldDB" id="A0A4C1WGC8"/>
<gene>
    <name evidence="1" type="ORF">EVAR_96511_1</name>
</gene>